<keyword evidence="2" id="KW-1185">Reference proteome</keyword>
<accession>A0A1G4KBQ8</accession>
<protein>
    <submittedName>
        <fullName evidence="1">LANO_0F13454g1_1</fullName>
    </submittedName>
</protein>
<dbReference type="Proteomes" id="UP000189911">
    <property type="component" value="Chromosome F"/>
</dbReference>
<name>A0A1G4KBQ8_9SACH</name>
<dbReference type="AlphaFoldDB" id="A0A1G4KBQ8"/>
<proteinExistence type="predicted"/>
<sequence>MFSIKQTLGFLLCLRPIGPKRGYIHKSLSFRRYNSSNNNQTNNTSRCWSLKSLREDFIEDRPQPISCIASSPDVLIEATEGTTKYPRLCSDNIGKALHVSFLSSTDSRVEALGLQNKDMRYDLTLDVIVQTLSVLEQCQRYYEIHNSYLAYRHDLSSLRKGCSPEDYAQFVKIVLKAEFSLRNFVLSEALFSEYIKFPNIEAGIIDIGLVTLVKNRNFALVKEFYVQVLKNPETFPISPLTLHAFAFEVFKTSDLIFMKQIMHSWLDATSDMIQPPLNETFSLLHRLLLKFEDSEGLSSFFSHSKVQMASYEGSEEYDLCIFRHDMATYKFTSVNEIADRMNHLFLKIKEARRIDFYTEVLNFGVSTNDFSLVKFAITRAQQDDTVELTNDFHKHVCHYFVKQGSLTTLVHYLRDVVRVAPNCHLGHVYVEQLWCCALENYPILSREITNDIRLILNREDYLREYNWLSYIISKKFNKRSGKVSGSRSTAEKYLTLSSHFSSDSTRAIHECITKGDMITSRAIMLNELQHGIRPSFAVLYSLLKLFIRDCVDSARLVDQIMRETYRNIPLKTDILWLKHNTLEVARSINRNSLSVAAKIEAAQVAATKIKDFEKERRAHLNFQNYMQLSSIFLILQNAKLAAQLLERGRKRMDSSNRRDWYIYYSNALKIYTRARDPVKFLSLLKEWNSNTDAWLVTNDTLRSCKGFVKYFEKHPPRTDQIIPERDIISEINMEIDTLLARYVNFKFQGLNDMRMVTEFLQNWIDQDLRSKLHISEQATLQETLKKRHAHFPSMDQ</sequence>
<dbReference type="EMBL" id="LT598452">
    <property type="protein sequence ID" value="SCV01772.1"/>
    <property type="molecule type" value="Genomic_DNA"/>
</dbReference>
<evidence type="ECO:0000313" key="2">
    <source>
        <dbReference type="Proteomes" id="UP000189911"/>
    </source>
</evidence>
<organism evidence="1 2">
    <name type="scientific">Lachancea nothofagi CBS 11611</name>
    <dbReference type="NCBI Taxonomy" id="1266666"/>
    <lineage>
        <taxon>Eukaryota</taxon>
        <taxon>Fungi</taxon>
        <taxon>Dikarya</taxon>
        <taxon>Ascomycota</taxon>
        <taxon>Saccharomycotina</taxon>
        <taxon>Saccharomycetes</taxon>
        <taxon>Saccharomycetales</taxon>
        <taxon>Saccharomycetaceae</taxon>
        <taxon>Lachancea</taxon>
    </lineage>
</organism>
<dbReference type="OrthoDB" id="4061518at2759"/>
<gene>
    <name evidence="1" type="ORF">LANO_0F13454G</name>
</gene>
<evidence type="ECO:0000313" key="1">
    <source>
        <dbReference type="EMBL" id="SCV01772.1"/>
    </source>
</evidence>
<reference evidence="2" key="1">
    <citation type="submission" date="2016-03" db="EMBL/GenBank/DDBJ databases">
        <authorList>
            <person name="Devillers Hugo."/>
        </authorList>
    </citation>
    <scope>NUCLEOTIDE SEQUENCE [LARGE SCALE GENOMIC DNA]</scope>
</reference>